<comment type="caution">
    <text evidence="6">The sequence shown here is derived from an EMBL/GenBank/DDBJ whole genome shotgun (WGS) entry which is preliminary data.</text>
</comment>
<dbReference type="PANTHER" id="PTHR43356">
    <property type="entry name" value="PHOSPHATE ACETYLTRANSFERASE"/>
    <property type="match status" value="1"/>
</dbReference>
<organism evidence="6 7">
    <name type="scientific">Oceaniferula marina</name>
    <dbReference type="NCBI Taxonomy" id="2748318"/>
    <lineage>
        <taxon>Bacteria</taxon>
        <taxon>Pseudomonadati</taxon>
        <taxon>Verrucomicrobiota</taxon>
        <taxon>Verrucomicrobiia</taxon>
        <taxon>Verrucomicrobiales</taxon>
        <taxon>Verrucomicrobiaceae</taxon>
        <taxon>Oceaniferula</taxon>
    </lineage>
</organism>
<evidence type="ECO:0000256" key="4">
    <source>
        <dbReference type="ARBA" id="ARBA00023315"/>
    </source>
</evidence>
<dbReference type="InterPro" id="IPR042112">
    <property type="entry name" value="P_AcTrfase_dom2"/>
</dbReference>
<protein>
    <recommendedName>
        <fullName evidence="5">Phosphate acetyl/butaryl transferase domain-containing protein</fullName>
    </recommendedName>
</protein>
<evidence type="ECO:0000256" key="3">
    <source>
        <dbReference type="ARBA" id="ARBA00022679"/>
    </source>
</evidence>
<evidence type="ECO:0000256" key="1">
    <source>
        <dbReference type="ARBA" id="ARBA00000705"/>
    </source>
</evidence>
<comment type="catalytic activity">
    <reaction evidence="1">
        <text>acetyl-CoA + phosphate = acetyl phosphate + CoA</text>
        <dbReference type="Rhea" id="RHEA:19521"/>
        <dbReference type="ChEBI" id="CHEBI:22191"/>
        <dbReference type="ChEBI" id="CHEBI:43474"/>
        <dbReference type="ChEBI" id="CHEBI:57287"/>
        <dbReference type="ChEBI" id="CHEBI:57288"/>
        <dbReference type="EC" id="2.3.1.8"/>
    </reaction>
</comment>
<dbReference type="RefSeq" id="WP_178933490.1">
    <property type="nucleotide sequence ID" value="NZ_JACBAZ010000005.1"/>
</dbReference>
<dbReference type="GO" id="GO:0008959">
    <property type="term" value="F:phosphate acetyltransferase activity"/>
    <property type="evidence" value="ECO:0007669"/>
    <property type="project" value="UniProtKB-EC"/>
</dbReference>
<feature type="domain" description="Phosphate acetyl/butaryl transferase" evidence="5">
    <location>
        <begin position="15"/>
        <end position="340"/>
    </location>
</feature>
<dbReference type="AlphaFoldDB" id="A0A851GLI4"/>
<proteinExistence type="inferred from homology"/>
<accession>A0A851GLI4</accession>
<dbReference type="InterPro" id="IPR002505">
    <property type="entry name" value="PTA_PTB"/>
</dbReference>
<evidence type="ECO:0000259" key="5">
    <source>
        <dbReference type="Pfam" id="PF01515"/>
    </source>
</evidence>
<dbReference type="Gene3D" id="3.40.50.10750">
    <property type="entry name" value="Isocitrate/Isopropylmalate dehydrogenase-like"/>
    <property type="match status" value="1"/>
</dbReference>
<dbReference type="InterPro" id="IPR050500">
    <property type="entry name" value="Phos_Acetyltrans/Butyryltrans"/>
</dbReference>
<reference evidence="6 7" key="1">
    <citation type="submission" date="2020-07" db="EMBL/GenBank/DDBJ databases">
        <title>Roseicoccus Jingziensis gen. nov., sp. nov., isolated from coastal seawater.</title>
        <authorList>
            <person name="Feng X."/>
        </authorList>
    </citation>
    <scope>NUCLEOTIDE SEQUENCE [LARGE SCALE GENOMIC DNA]</scope>
    <source>
        <strain evidence="6 7">N1E253</strain>
    </source>
</reference>
<keyword evidence="7" id="KW-1185">Reference proteome</keyword>
<dbReference type="PIRSF" id="PIRSF000428">
    <property type="entry name" value="P_Ac_trans"/>
    <property type="match status" value="1"/>
</dbReference>
<evidence type="ECO:0000313" key="6">
    <source>
        <dbReference type="EMBL" id="NWK56691.1"/>
    </source>
</evidence>
<dbReference type="Gene3D" id="3.40.50.10950">
    <property type="match status" value="1"/>
</dbReference>
<comment type="similarity">
    <text evidence="2">Belongs to the phosphate acetyltransferase and butyryltransferase family.</text>
</comment>
<gene>
    <name evidence="6" type="ORF">HW115_13795</name>
</gene>
<keyword evidence="4" id="KW-0012">Acyltransferase</keyword>
<dbReference type="PANTHER" id="PTHR43356:SF3">
    <property type="entry name" value="PHOSPHATE ACETYLTRANSFERASE"/>
    <property type="match status" value="1"/>
</dbReference>
<dbReference type="Pfam" id="PF01515">
    <property type="entry name" value="PTA_PTB"/>
    <property type="match status" value="1"/>
</dbReference>
<dbReference type="SUPFAM" id="SSF53659">
    <property type="entry name" value="Isocitrate/Isopropylmalate dehydrogenase-like"/>
    <property type="match status" value="1"/>
</dbReference>
<sequence>MSDSFSFPEANALTAKLYTKLKRHPKRIVFADGEDIRVLRVAAKMVEMEIAVPILLGNRDRIYQMAEAEGISMLFVNVIEPSTSSEVSLFCKRLEKVSRYQGKEIANPCEIVSRPHNFAAMMVQYGHADGMVAGNQSMPATVFRAAMTMIKPIKEVPTVFGAMILVAPPHLQHFGKDGILFLADCGVIPTPDVKQLASIAVQTGDLARHFLARTPKVAMLSHSTHGSANTESSQRVVAATELARQKVKKNYLDMQIEGELQADVALDPEAAEQKLEGKPAGNPADVLVFPTLDAGHISLKLLQHVGGAQNYGQIIMGLTRPAAQVPRTVSEETLLGTAAIVGIRAIEFHNLYLEKERG</sequence>
<dbReference type="Proteomes" id="UP000557872">
    <property type="component" value="Unassembled WGS sequence"/>
</dbReference>
<evidence type="ECO:0000313" key="7">
    <source>
        <dbReference type="Proteomes" id="UP000557872"/>
    </source>
</evidence>
<name>A0A851GLI4_9BACT</name>
<dbReference type="InterPro" id="IPR012147">
    <property type="entry name" value="P_Ac_Bu_trans"/>
</dbReference>
<dbReference type="EMBL" id="JACBAZ010000005">
    <property type="protein sequence ID" value="NWK56691.1"/>
    <property type="molecule type" value="Genomic_DNA"/>
</dbReference>
<keyword evidence="3" id="KW-0808">Transferase</keyword>
<dbReference type="InterPro" id="IPR042113">
    <property type="entry name" value="P_AcTrfase_dom1"/>
</dbReference>
<evidence type="ECO:0000256" key="2">
    <source>
        <dbReference type="ARBA" id="ARBA00005656"/>
    </source>
</evidence>